<reference evidence="12 14" key="2">
    <citation type="submission" date="2019-07" db="EMBL/GenBank/DDBJ databases">
        <title>Genomic Encyclopedia of Type Strains, Phase I: the one thousand microbial genomes (KMG-I) project.</title>
        <authorList>
            <person name="Kyrpides N."/>
        </authorList>
    </citation>
    <scope>NUCLEOTIDE SEQUENCE [LARGE SCALE GENOMIC DNA]</scope>
    <source>
        <strain evidence="12 14">DSM 17909</strain>
    </source>
</reference>
<keyword evidence="3" id="KW-0812">Transmembrane</keyword>
<evidence type="ECO:0000256" key="7">
    <source>
        <dbReference type="ARBA" id="ARBA00023609"/>
    </source>
</evidence>
<dbReference type="Pfam" id="PF24575">
    <property type="entry name" value="TPR_Slam"/>
    <property type="match status" value="1"/>
</dbReference>
<dbReference type="InterPro" id="IPR011990">
    <property type="entry name" value="TPR-like_helical_dom_sf"/>
</dbReference>
<keyword evidence="5" id="KW-0472">Membrane</keyword>
<evidence type="ECO:0000256" key="1">
    <source>
        <dbReference type="ARBA" id="ARBA00004571"/>
    </source>
</evidence>
<evidence type="ECO:0000256" key="2">
    <source>
        <dbReference type="ARBA" id="ARBA00022452"/>
    </source>
</evidence>
<evidence type="ECO:0000313" key="11">
    <source>
        <dbReference type="EMBL" id="CDG19653.1"/>
    </source>
</evidence>
<keyword evidence="2" id="KW-1134">Transmembrane beta strand</keyword>
<sequence length="490" mass="56411">MSDNRTPSILFTAVVALCLSLPGYADDDTSQKIWQEAQHNQRENEASLITPDPVFTENGSSLIVINGQTFQVENNINDIGQALFLAINHQQWPDVRRFLTAYLKLPEHDVMLVNFAQGGLARLDGDLDLAADHYQQILHQQPDFPRITLELARVYFEDHKNREAEQLFTGLYQAQNLPEAVLKNINSYLEAIALRNSWRGSFSAGYAYNDNVNMSPDQGPVCRQYVGDKCNIEQRIPKAVKAWGMSYDATLSRRYQLTGHHGIFGRSLIYGENYRDYHDENENTLLLVGGYNYKSKRHDFSFGPLFEYKQRADDAGYRATGAKTEWRWAFTAKTALNVELEHKQLRYQQPFRRKDGSFSSTYLTLFHSINKDVVLFGGGDWVYRDNKQYAVDRYQQWGVRAGIAGQIYPGINGSLFATLKQRHFGASHPMTKTRRQDNEQIYSAVIKVPAAEIWGMTPSVTFRHRRNHSNVAWLYSYNKNEILIRLEKYF</sequence>
<gene>
    <name evidence="12" type="ORF">LY16_02427</name>
    <name evidence="11" type="ORF">XDD1_3968</name>
</gene>
<evidence type="ECO:0000256" key="5">
    <source>
        <dbReference type="ARBA" id="ARBA00023136"/>
    </source>
</evidence>
<feature type="signal peptide" evidence="8">
    <location>
        <begin position="1"/>
        <end position="25"/>
    </location>
</feature>
<keyword evidence="14" id="KW-1185">Reference proteome</keyword>
<dbReference type="EMBL" id="FO704550">
    <property type="protein sequence ID" value="CDG19653.1"/>
    <property type="molecule type" value="Genomic_DNA"/>
</dbReference>
<comment type="subcellular location">
    <subcellularLocation>
        <location evidence="1">Cell outer membrane</location>
        <topology evidence="1">Multi-pass membrane protein</topology>
    </subcellularLocation>
</comment>
<dbReference type="Proteomes" id="UP000324170">
    <property type="component" value="Unassembled WGS sequence"/>
</dbReference>
<dbReference type="OrthoDB" id="7525402at2"/>
<feature type="domain" description="Surface lipoprotein assembly modifier C-terminal" evidence="9">
    <location>
        <begin position="198"/>
        <end position="490"/>
    </location>
</feature>
<feature type="domain" description="Surface lipoprotein assembly modifier N-terminal TPR repeats region" evidence="10">
    <location>
        <begin position="69"/>
        <end position="168"/>
    </location>
</feature>
<dbReference type="AlphaFoldDB" id="A0A068QXG4"/>
<evidence type="ECO:0000256" key="4">
    <source>
        <dbReference type="ARBA" id="ARBA00022729"/>
    </source>
</evidence>
<reference evidence="11 13" key="1">
    <citation type="submission" date="2013-07" db="EMBL/GenBank/DDBJ databases">
        <authorList>
            <person name="Genoscope - CEA"/>
        </authorList>
    </citation>
    <scope>NUCLEOTIDE SEQUENCE [LARGE SCALE GENOMIC DNA]</scope>
    <source>
        <strain evidence="11">FRM16</strain>
        <strain evidence="13">FRM16 / DSM 17909</strain>
    </source>
</reference>
<dbReference type="RefSeq" id="WP_045973247.1">
    <property type="nucleotide sequence ID" value="NZ_CAWMED010000001.1"/>
</dbReference>
<evidence type="ECO:0000256" key="6">
    <source>
        <dbReference type="ARBA" id="ARBA00023237"/>
    </source>
</evidence>
<dbReference type="EMBL" id="VNHN01000041">
    <property type="protein sequence ID" value="TYP03103.1"/>
    <property type="molecule type" value="Genomic_DNA"/>
</dbReference>
<dbReference type="HOGENOM" id="CLU_034927_2_0_6"/>
<dbReference type="STRING" id="351671.XDD1_3968"/>
<accession>A0A068QXG4</accession>
<keyword evidence="6" id="KW-0998">Cell outer membrane</keyword>
<feature type="chain" id="PRO_5001654695" evidence="8">
    <location>
        <begin position="26"/>
        <end position="490"/>
    </location>
</feature>
<name>A0A068QXG4_9GAMM</name>
<evidence type="ECO:0000259" key="10">
    <source>
        <dbReference type="Pfam" id="PF24575"/>
    </source>
</evidence>
<dbReference type="SUPFAM" id="SSF48452">
    <property type="entry name" value="TPR-like"/>
    <property type="match status" value="1"/>
</dbReference>
<dbReference type="Gene3D" id="1.25.40.10">
    <property type="entry name" value="Tetratricopeptide repeat domain"/>
    <property type="match status" value="1"/>
</dbReference>
<keyword evidence="4 8" id="KW-0732">Signal</keyword>
<evidence type="ECO:0000313" key="14">
    <source>
        <dbReference type="Proteomes" id="UP000324170"/>
    </source>
</evidence>
<evidence type="ECO:0000256" key="3">
    <source>
        <dbReference type="ARBA" id="ARBA00022692"/>
    </source>
</evidence>
<evidence type="ECO:0000313" key="12">
    <source>
        <dbReference type="EMBL" id="TYP03103.1"/>
    </source>
</evidence>
<dbReference type="KEGG" id="xdo:XDD1_3968"/>
<dbReference type="InterPro" id="IPR057556">
    <property type="entry name" value="TPR_Slam"/>
</dbReference>
<dbReference type="Proteomes" id="UP000032721">
    <property type="component" value="Chromosome"/>
</dbReference>
<dbReference type="Pfam" id="PF04575">
    <property type="entry name" value="SlipAM"/>
    <property type="match status" value="1"/>
</dbReference>
<evidence type="ECO:0000313" key="13">
    <source>
        <dbReference type="Proteomes" id="UP000032721"/>
    </source>
</evidence>
<comment type="similarity">
    <text evidence="7">Belongs to the Slam family.</text>
</comment>
<evidence type="ECO:0000259" key="9">
    <source>
        <dbReference type="Pfam" id="PF04575"/>
    </source>
</evidence>
<dbReference type="InterPro" id="IPR007655">
    <property type="entry name" value="Slam_C"/>
</dbReference>
<dbReference type="GO" id="GO:0009279">
    <property type="term" value="C:cell outer membrane"/>
    <property type="evidence" value="ECO:0007669"/>
    <property type="project" value="UniProtKB-SubCell"/>
</dbReference>
<evidence type="ECO:0000256" key="8">
    <source>
        <dbReference type="SAM" id="SignalP"/>
    </source>
</evidence>
<organism evidence="11 13">
    <name type="scientific">Xenorhabdus doucetiae</name>
    <dbReference type="NCBI Taxonomy" id="351671"/>
    <lineage>
        <taxon>Bacteria</taxon>
        <taxon>Pseudomonadati</taxon>
        <taxon>Pseudomonadota</taxon>
        <taxon>Gammaproteobacteria</taxon>
        <taxon>Enterobacterales</taxon>
        <taxon>Morganellaceae</taxon>
        <taxon>Xenorhabdus</taxon>
    </lineage>
</organism>
<protein>
    <submittedName>
        <fullName evidence="12">Uncharacterized protein DUF560</fullName>
    </submittedName>
</protein>
<proteinExistence type="inferred from homology"/>